<organism evidence="1 2">
    <name type="scientific">Actinoplanes oblitus</name>
    <dbReference type="NCBI Taxonomy" id="3040509"/>
    <lineage>
        <taxon>Bacteria</taxon>
        <taxon>Bacillati</taxon>
        <taxon>Actinomycetota</taxon>
        <taxon>Actinomycetes</taxon>
        <taxon>Micromonosporales</taxon>
        <taxon>Micromonosporaceae</taxon>
        <taxon>Actinoplanes</taxon>
    </lineage>
</organism>
<protein>
    <submittedName>
        <fullName evidence="1">Uncharacterized protein</fullName>
    </submittedName>
</protein>
<proteinExistence type="predicted"/>
<dbReference type="InterPro" id="IPR056037">
    <property type="entry name" value="DUF7620"/>
</dbReference>
<evidence type="ECO:0000313" key="1">
    <source>
        <dbReference type="EMBL" id="WIM97712.1"/>
    </source>
</evidence>
<accession>A0ABY8WJY5</accession>
<name>A0ABY8WJY5_9ACTN</name>
<dbReference type="Pfam" id="PF24596">
    <property type="entry name" value="DUF7620"/>
    <property type="match status" value="1"/>
</dbReference>
<dbReference type="Proteomes" id="UP001240150">
    <property type="component" value="Chromosome"/>
</dbReference>
<dbReference type="EMBL" id="CP126980">
    <property type="protein sequence ID" value="WIM97712.1"/>
    <property type="molecule type" value="Genomic_DNA"/>
</dbReference>
<reference evidence="1 2" key="1">
    <citation type="submission" date="2023-06" db="EMBL/GenBank/DDBJ databases">
        <authorList>
            <person name="Yushchuk O."/>
            <person name="Binda E."/>
            <person name="Ruckert-Reed C."/>
            <person name="Fedorenko V."/>
            <person name="Kalinowski J."/>
            <person name="Marinelli F."/>
        </authorList>
    </citation>
    <scope>NUCLEOTIDE SEQUENCE [LARGE SCALE GENOMIC DNA]</scope>
    <source>
        <strain evidence="1 2">NRRL 3884</strain>
    </source>
</reference>
<gene>
    <name evidence="1" type="ORF">ACTOB_001260</name>
</gene>
<evidence type="ECO:0000313" key="2">
    <source>
        <dbReference type="Proteomes" id="UP001240150"/>
    </source>
</evidence>
<dbReference type="RefSeq" id="WP_284919108.1">
    <property type="nucleotide sequence ID" value="NZ_CP126980.1"/>
</dbReference>
<sequence>MRWPWEWWRDRHVAEQRAPNVGDVDQAVAVRESEERGLAADRARRPDVAELAERLRQHRQTNHFAELFLGGETH</sequence>
<keyword evidence="2" id="KW-1185">Reference proteome</keyword>